<reference evidence="4 5" key="1">
    <citation type="submission" date="2020-10" db="EMBL/GenBank/DDBJ databases">
        <title>Bacillus sp. HD4P25, an endophyte from a halophyte.</title>
        <authorList>
            <person name="Sun J.-Q."/>
        </authorList>
    </citation>
    <scope>NUCLEOTIDE SEQUENCE [LARGE SCALE GENOMIC DNA]</scope>
    <source>
        <strain evidence="4 5">YIM 93174</strain>
    </source>
</reference>
<evidence type="ECO:0000313" key="4">
    <source>
        <dbReference type="EMBL" id="MBE4909506.1"/>
    </source>
</evidence>
<dbReference type="PANTHER" id="PTHR42709:SF9">
    <property type="entry name" value="ALKALINE PHOSPHATASE LIKE PROTEIN"/>
    <property type="match status" value="1"/>
</dbReference>
<proteinExistence type="inferred from homology"/>
<feature type="domain" description="VTT" evidence="3">
    <location>
        <begin position="31"/>
        <end position="156"/>
    </location>
</feature>
<keyword evidence="5" id="KW-1185">Reference proteome</keyword>
<gene>
    <name evidence="4" type="ORF">IMZ08_15755</name>
</gene>
<dbReference type="InterPro" id="IPR051311">
    <property type="entry name" value="DedA_domain"/>
</dbReference>
<keyword evidence="2" id="KW-0472">Membrane</keyword>
<feature type="transmembrane region" description="Helical" evidence="2">
    <location>
        <begin position="12"/>
        <end position="32"/>
    </location>
</feature>
<evidence type="ECO:0000256" key="2">
    <source>
        <dbReference type="SAM" id="Phobius"/>
    </source>
</evidence>
<keyword evidence="2" id="KW-0812">Transmembrane</keyword>
<dbReference type="Pfam" id="PF09335">
    <property type="entry name" value="VTT_dom"/>
    <property type="match status" value="1"/>
</dbReference>
<dbReference type="InterPro" id="IPR032816">
    <property type="entry name" value="VTT_dom"/>
</dbReference>
<dbReference type="RefSeq" id="WP_193538190.1">
    <property type="nucleotide sequence ID" value="NZ_JADCLJ010000022.1"/>
</dbReference>
<feature type="transmembrane region" description="Helical" evidence="2">
    <location>
        <begin position="138"/>
        <end position="158"/>
    </location>
</feature>
<comment type="caution">
    <text evidence="4">The sequence shown here is derived from an EMBL/GenBank/DDBJ whole genome shotgun (WGS) entry which is preliminary data.</text>
</comment>
<organism evidence="4 5">
    <name type="scientific">Litchfieldia luteola</name>
    <dbReference type="NCBI Taxonomy" id="682179"/>
    <lineage>
        <taxon>Bacteria</taxon>
        <taxon>Bacillati</taxon>
        <taxon>Bacillota</taxon>
        <taxon>Bacilli</taxon>
        <taxon>Bacillales</taxon>
        <taxon>Bacillaceae</taxon>
        <taxon>Litchfieldia</taxon>
    </lineage>
</organism>
<dbReference type="EMBL" id="JADCLJ010000022">
    <property type="protein sequence ID" value="MBE4909506.1"/>
    <property type="molecule type" value="Genomic_DNA"/>
</dbReference>
<evidence type="ECO:0000256" key="1">
    <source>
        <dbReference type="ARBA" id="ARBA00010792"/>
    </source>
</evidence>
<dbReference type="PANTHER" id="PTHR42709">
    <property type="entry name" value="ALKALINE PHOSPHATASE LIKE PROTEIN"/>
    <property type="match status" value="1"/>
</dbReference>
<accession>A0ABR9QLY2</accession>
<keyword evidence="2" id="KW-1133">Transmembrane helix</keyword>
<comment type="similarity">
    <text evidence="1">Belongs to the DedA family.</text>
</comment>
<feature type="transmembrane region" description="Helical" evidence="2">
    <location>
        <begin position="170"/>
        <end position="190"/>
    </location>
</feature>
<protein>
    <submittedName>
        <fullName evidence="4">DedA family protein</fullName>
    </submittedName>
</protein>
<feature type="transmembrane region" description="Helical" evidence="2">
    <location>
        <begin position="52"/>
        <end position="73"/>
    </location>
</feature>
<evidence type="ECO:0000313" key="5">
    <source>
        <dbReference type="Proteomes" id="UP001516662"/>
    </source>
</evidence>
<evidence type="ECO:0000259" key="3">
    <source>
        <dbReference type="Pfam" id="PF09335"/>
    </source>
</evidence>
<sequence>MEIESIMLIIKEYGYVALYFVLWLGFFGLPVPNEVIVMTSGFITSKSLLQPLPAFIVTFAGVMSSLTTLYCLGRFSYHSIHPRLMKNNRMKTYLQKSEVLIEKYGPVALIFGYFFPGVRHFIPFMVGSYKMDFSKFALVAYTTGLIWSLALFTGGYYFGSYIERIGEVLYTGGVIGAFSIVLLISTIIFLRKRRAKRTALKDV</sequence>
<dbReference type="Proteomes" id="UP001516662">
    <property type="component" value="Unassembled WGS sequence"/>
</dbReference>
<name>A0ABR9QLY2_9BACI</name>